<dbReference type="EMBL" id="JASPKZ010003874">
    <property type="protein sequence ID" value="KAJ9591333.1"/>
    <property type="molecule type" value="Genomic_DNA"/>
</dbReference>
<feature type="non-terminal residue" evidence="1">
    <location>
        <position position="1"/>
    </location>
</feature>
<reference evidence="1" key="1">
    <citation type="journal article" date="2023" name="IScience">
        <title>Live-bearing cockroach genome reveals convergent evolutionary mechanisms linked to viviparity in insects and beyond.</title>
        <authorList>
            <person name="Fouks B."/>
            <person name="Harrison M.C."/>
            <person name="Mikhailova A.A."/>
            <person name="Marchal E."/>
            <person name="English S."/>
            <person name="Carruthers M."/>
            <person name="Jennings E.C."/>
            <person name="Chiamaka E.L."/>
            <person name="Frigard R.A."/>
            <person name="Pippel M."/>
            <person name="Attardo G.M."/>
            <person name="Benoit J.B."/>
            <person name="Bornberg-Bauer E."/>
            <person name="Tobe S.S."/>
        </authorList>
    </citation>
    <scope>NUCLEOTIDE SEQUENCE</scope>
    <source>
        <strain evidence="1">Stay&amp;Tobe</strain>
    </source>
</reference>
<dbReference type="Proteomes" id="UP001233999">
    <property type="component" value="Unassembled WGS sequence"/>
</dbReference>
<organism evidence="1 2">
    <name type="scientific">Diploptera punctata</name>
    <name type="common">Pacific beetle cockroach</name>
    <dbReference type="NCBI Taxonomy" id="6984"/>
    <lineage>
        <taxon>Eukaryota</taxon>
        <taxon>Metazoa</taxon>
        <taxon>Ecdysozoa</taxon>
        <taxon>Arthropoda</taxon>
        <taxon>Hexapoda</taxon>
        <taxon>Insecta</taxon>
        <taxon>Pterygota</taxon>
        <taxon>Neoptera</taxon>
        <taxon>Polyneoptera</taxon>
        <taxon>Dictyoptera</taxon>
        <taxon>Blattodea</taxon>
        <taxon>Blaberoidea</taxon>
        <taxon>Blaberidae</taxon>
        <taxon>Diplopterinae</taxon>
        <taxon>Diploptera</taxon>
    </lineage>
</organism>
<keyword evidence="2" id="KW-1185">Reference proteome</keyword>
<gene>
    <name evidence="1" type="ORF">L9F63_002146</name>
</gene>
<evidence type="ECO:0000313" key="2">
    <source>
        <dbReference type="Proteomes" id="UP001233999"/>
    </source>
</evidence>
<reference evidence="1" key="2">
    <citation type="submission" date="2023-05" db="EMBL/GenBank/DDBJ databases">
        <authorList>
            <person name="Fouks B."/>
        </authorList>
    </citation>
    <scope>NUCLEOTIDE SEQUENCE</scope>
    <source>
        <strain evidence="1">Stay&amp;Tobe</strain>
        <tissue evidence="1">Testes</tissue>
    </source>
</reference>
<name>A0AAD8A2S8_DIPPU</name>
<evidence type="ECO:0000313" key="1">
    <source>
        <dbReference type="EMBL" id="KAJ9591333.1"/>
    </source>
</evidence>
<dbReference type="AlphaFoldDB" id="A0AAD8A2S8"/>
<sequence length="90" mass="9930">CLRLPRSNHINSWAFCGDLLPSQVSLVLDPQSIPSRNYESLDLFFALPGDLLPSQVSLVLDSQSVPSRNYESLNLFFALPGDLLPSQVSL</sequence>
<comment type="caution">
    <text evidence="1">The sequence shown here is derived from an EMBL/GenBank/DDBJ whole genome shotgun (WGS) entry which is preliminary data.</text>
</comment>
<proteinExistence type="predicted"/>
<accession>A0AAD8A2S8</accession>
<protein>
    <submittedName>
        <fullName evidence="1">Uncharacterized protein</fullName>
    </submittedName>
</protein>
<feature type="non-terminal residue" evidence="1">
    <location>
        <position position="90"/>
    </location>
</feature>